<gene>
    <name evidence="2" type="ORF">SISSUDRAFT_1031825</name>
</gene>
<organism evidence="2 3">
    <name type="scientific">Sistotremastrum suecicum HHB10207 ss-3</name>
    <dbReference type="NCBI Taxonomy" id="1314776"/>
    <lineage>
        <taxon>Eukaryota</taxon>
        <taxon>Fungi</taxon>
        <taxon>Dikarya</taxon>
        <taxon>Basidiomycota</taxon>
        <taxon>Agaricomycotina</taxon>
        <taxon>Agaricomycetes</taxon>
        <taxon>Sistotremastrales</taxon>
        <taxon>Sistotremastraceae</taxon>
        <taxon>Sistotremastrum</taxon>
    </lineage>
</organism>
<feature type="transmembrane region" description="Helical" evidence="1">
    <location>
        <begin position="451"/>
        <end position="478"/>
    </location>
</feature>
<evidence type="ECO:0000313" key="2">
    <source>
        <dbReference type="EMBL" id="KZT40530.1"/>
    </source>
</evidence>
<dbReference type="PANTHER" id="PTHR37539">
    <property type="entry name" value="SECRETED PROTEIN-RELATED"/>
    <property type="match status" value="1"/>
</dbReference>
<dbReference type="AlphaFoldDB" id="A0A166FD25"/>
<evidence type="ECO:0000313" key="3">
    <source>
        <dbReference type="Proteomes" id="UP000076798"/>
    </source>
</evidence>
<dbReference type="InterPro" id="IPR037473">
    <property type="entry name" value="Lcp-like"/>
</dbReference>
<dbReference type="STRING" id="1314776.A0A166FD25"/>
<proteinExistence type="predicted"/>
<keyword evidence="1" id="KW-1133">Transmembrane helix</keyword>
<sequence length="486" mass="53826">MPSFSGHPHTISTNSCFIDDEFTQSGVHPSIIGTIPCSRTAKPETDYVRTDELELSQQFTDPLCDAALEEAIKNTPGKAGRDLLAIIKSTAKLLPDGHSAAFLQHLCQPLPDSIKASISDLDIATQFFAFNCVAMTQSLAYHSVALSDSCPGIVNLLPRTDGNTSASKSHYRASSYPLRTIQVAQMLLGFGEETASSQVHHWSFGGPRWSAAANLRLSFAALRRRDAGTSSATIQTRPKLGDLVALLLLFSISPLSGLAQLPHIEKASDEEERAFIGLWRHAGFYLGIPSALLRKHFTKPTASAKLFRSIIAHGSPKGFTPKSVMSAPRVLQSVAGNWPFPRDIHSNHAMMRRFVGDAVCDRLNIPQTATITRITLQWELLRQQLFPMFGQLYPDRSWSTDYANFMKQLARFVSHDEQSVRKSSSNYLQLQPPPLVMLSSNFSRLRDYLELAFLFVRLALEVIIAVFICPTLIGLLVYKVWQALLL</sequence>
<dbReference type="Proteomes" id="UP000076798">
    <property type="component" value="Unassembled WGS sequence"/>
</dbReference>
<keyword evidence="1" id="KW-0812">Transmembrane</keyword>
<keyword evidence="1" id="KW-0472">Membrane</keyword>
<name>A0A166FD25_9AGAM</name>
<accession>A0A166FD25</accession>
<reference evidence="2 3" key="1">
    <citation type="journal article" date="2016" name="Mol. Biol. Evol.">
        <title>Comparative Genomics of Early-Diverging Mushroom-Forming Fungi Provides Insights into the Origins of Lignocellulose Decay Capabilities.</title>
        <authorList>
            <person name="Nagy L.G."/>
            <person name="Riley R."/>
            <person name="Tritt A."/>
            <person name="Adam C."/>
            <person name="Daum C."/>
            <person name="Floudas D."/>
            <person name="Sun H."/>
            <person name="Yadav J.S."/>
            <person name="Pangilinan J."/>
            <person name="Larsson K.H."/>
            <person name="Matsuura K."/>
            <person name="Barry K."/>
            <person name="Labutti K."/>
            <person name="Kuo R."/>
            <person name="Ohm R.A."/>
            <person name="Bhattacharya S.S."/>
            <person name="Shirouzu T."/>
            <person name="Yoshinaga Y."/>
            <person name="Martin F.M."/>
            <person name="Grigoriev I.V."/>
            <person name="Hibbett D.S."/>
        </authorList>
    </citation>
    <scope>NUCLEOTIDE SEQUENCE [LARGE SCALE GENOMIC DNA]</scope>
    <source>
        <strain evidence="2 3">HHB10207 ss-3</strain>
    </source>
</reference>
<evidence type="ECO:0000256" key="1">
    <source>
        <dbReference type="SAM" id="Phobius"/>
    </source>
</evidence>
<keyword evidence="3" id="KW-1185">Reference proteome</keyword>
<protein>
    <submittedName>
        <fullName evidence="2">Uncharacterized protein</fullName>
    </submittedName>
</protein>
<dbReference type="EMBL" id="KV428031">
    <property type="protein sequence ID" value="KZT40530.1"/>
    <property type="molecule type" value="Genomic_DNA"/>
</dbReference>
<dbReference type="PANTHER" id="PTHR37539:SF1">
    <property type="entry name" value="ER-BOUND OXYGENASE MPAB_MPAB'_RUBBER OXYGENASE CATALYTIC DOMAIN-CONTAINING PROTEIN"/>
    <property type="match status" value="1"/>
</dbReference>